<evidence type="ECO:0000313" key="1">
    <source>
        <dbReference type="EMBL" id="BBH25157.1"/>
    </source>
</evidence>
<accession>A0A3G9J1V0</accession>
<sequence>MSEGQNTEVVSYELFLKINKKLQKEAQIFHKVSEGKGFTTEDVAAYAESQVHTKEDELALFKALREDYVTRDFMPDVHKIRAFDNIINGAQENIDFYSMMAKEFKEKSKK</sequence>
<protein>
    <submittedName>
        <fullName evidence="1">Uncharacterized protein</fullName>
    </submittedName>
</protein>
<dbReference type="OrthoDB" id="1654870at2"/>
<evidence type="ECO:0000313" key="2">
    <source>
        <dbReference type="Proteomes" id="UP000268059"/>
    </source>
</evidence>
<name>A0A3G9J1V0_9FIRM</name>
<dbReference type="EMBL" id="AP019309">
    <property type="protein sequence ID" value="BBH25157.1"/>
    <property type="molecule type" value="Genomic_DNA"/>
</dbReference>
<proteinExistence type="predicted"/>
<dbReference type="RefSeq" id="WP_125118128.1">
    <property type="nucleotide sequence ID" value="NZ_AP019309.1"/>
</dbReference>
<dbReference type="InParanoid" id="A0A3G9J1V0"/>
<dbReference type="AlphaFoldDB" id="A0A3G9J1V0"/>
<keyword evidence="2" id="KW-1185">Reference proteome</keyword>
<dbReference type="KEGG" id="ebm:SG0102_00910"/>
<organism evidence="1 2">
    <name type="scientific">Intestinibaculum porci</name>
    <dbReference type="NCBI Taxonomy" id="2487118"/>
    <lineage>
        <taxon>Bacteria</taxon>
        <taxon>Bacillati</taxon>
        <taxon>Bacillota</taxon>
        <taxon>Erysipelotrichia</taxon>
        <taxon>Erysipelotrichales</taxon>
        <taxon>Erysipelotrichaceae</taxon>
        <taxon>Intestinibaculum</taxon>
    </lineage>
</organism>
<dbReference type="Proteomes" id="UP000268059">
    <property type="component" value="Chromosome"/>
</dbReference>
<gene>
    <name evidence="1" type="ORF">SG0102_00910</name>
</gene>
<reference evidence="1 2" key="1">
    <citation type="submission" date="2018-11" db="EMBL/GenBank/DDBJ databases">
        <title>Novel Erysipelotrichaceae bacterium isolated from small intestine of a swine.</title>
        <authorList>
            <person name="Kim J.S."/>
            <person name="Choe H."/>
            <person name="Lee Y.R."/>
            <person name="Kim K.M."/>
            <person name="Park D.S."/>
        </authorList>
    </citation>
    <scope>NUCLEOTIDE SEQUENCE [LARGE SCALE GENOMIC DNA]</scope>
    <source>
        <strain evidence="1 2">SG0102</strain>
    </source>
</reference>